<reference evidence="1" key="1">
    <citation type="submission" date="2021-09" db="EMBL/GenBank/DDBJ databases">
        <authorList>
            <consortium name="AG Swart"/>
            <person name="Singh M."/>
            <person name="Singh A."/>
            <person name="Seah K."/>
            <person name="Emmerich C."/>
        </authorList>
    </citation>
    <scope>NUCLEOTIDE SEQUENCE</scope>
    <source>
        <strain evidence="1">ATCC30299</strain>
    </source>
</reference>
<keyword evidence="2" id="KW-1185">Reference proteome</keyword>
<accession>A0AAU9IJ95</accession>
<dbReference type="EMBL" id="CAJZBQ010000011">
    <property type="protein sequence ID" value="CAG9313836.1"/>
    <property type="molecule type" value="Genomic_DNA"/>
</dbReference>
<evidence type="ECO:0000313" key="1">
    <source>
        <dbReference type="EMBL" id="CAG9313836.1"/>
    </source>
</evidence>
<protein>
    <submittedName>
        <fullName evidence="1">Uncharacterized protein</fullName>
    </submittedName>
</protein>
<sequence length="192" mass="22010">MANYSFGQKQGIYAYDIYSLIKLKNKKKNRLTLEHQPKLNKKTLDLDALFASKEPKTASHYLKYSKSTSRKSKENSNNDLCSCPDLPKNVKAHKITLEPEIKLKTRKKAPYTPQKLKLSMFHPRKSNSHAYLLDGIDNSNSYNPFSISGSPRPMLSSTTPFRMKTEGNPLLRVRETLKSRPRLRGLIVNIKN</sequence>
<evidence type="ECO:0000313" key="2">
    <source>
        <dbReference type="Proteomes" id="UP001162131"/>
    </source>
</evidence>
<proteinExistence type="predicted"/>
<dbReference type="Proteomes" id="UP001162131">
    <property type="component" value="Unassembled WGS sequence"/>
</dbReference>
<name>A0AAU9IJ95_9CILI</name>
<organism evidence="1 2">
    <name type="scientific">Blepharisma stoltei</name>
    <dbReference type="NCBI Taxonomy" id="1481888"/>
    <lineage>
        <taxon>Eukaryota</taxon>
        <taxon>Sar</taxon>
        <taxon>Alveolata</taxon>
        <taxon>Ciliophora</taxon>
        <taxon>Postciliodesmatophora</taxon>
        <taxon>Heterotrichea</taxon>
        <taxon>Heterotrichida</taxon>
        <taxon>Blepharismidae</taxon>
        <taxon>Blepharisma</taxon>
    </lineage>
</organism>
<gene>
    <name evidence="1" type="ORF">BSTOLATCC_MIC9640</name>
</gene>
<dbReference type="AlphaFoldDB" id="A0AAU9IJ95"/>
<comment type="caution">
    <text evidence="1">The sequence shown here is derived from an EMBL/GenBank/DDBJ whole genome shotgun (WGS) entry which is preliminary data.</text>
</comment>